<dbReference type="Gene3D" id="1.10.10.10">
    <property type="entry name" value="Winged helix-like DNA-binding domain superfamily/Winged helix DNA-binding domain"/>
    <property type="match status" value="1"/>
</dbReference>
<keyword evidence="1" id="KW-0238">DNA-binding</keyword>
<evidence type="ECO:0000313" key="4">
    <source>
        <dbReference type="Proteomes" id="UP000007564"/>
    </source>
</evidence>
<dbReference type="Pfam" id="PF00486">
    <property type="entry name" value="Trans_reg_C"/>
    <property type="match status" value="1"/>
</dbReference>
<dbReference type="GO" id="GO:0006355">
    <property type="term" value="P:regulation of DNA-templated transcription"/>
    <property type="evidence" value="ECO:0007669"/>
    <property type="project" value="InterPro"/>
</dbReference>
<organism evidence="3 4">
    <name type="scientific">Bordetella bronchiseptica 253</name>
    <dbReference type="NCBI Taxonomy" id="568707"/>
    <lineage>
        <taxon>Bacteria</taxon>
        <taxon>Pseudomonadati</taxon>
        <taxon>Pseudomonadota</taxon>
        <taxon>Betaproteobacteria</taxon>
        <taxon>Burkholderiales</taxon>
        <taxon>Alcaligenaceae</taxon>
        <taxon>Bordetella</taxon>
    </lineage>
</organism>
<gene>
    <name evidence="3" type="ORF">BN112_1153</name>
</gene>
<proteinExistence type="predicted"/>
<dbReference type="RefSeq" id="WP_003810336.1">
    <property type="nucleotide sequence ID" value="NC_019382.1"/>
</dbReference>
<accession>A0A0C6P0J7</accession>
<protein>
    <submittedName>
        <fullName evidence="3">Putative transcriptional regulator</fullName>
    </submittedName>
</protein>
<name>A0A0C6P0J7_BORBO</name>
<dbReference type="OrthoDB" id="8657631at2"/>
<dbReference type="HOGENOM" id="CLU_148460_0_0_4"/>
<sequence length="124" mass="13124">MSRRRSASFPAAKPSAGAQPWELRYQAWVLVTPAGAIVHLSAAERICMLGLLAHPRRELTRAALVHSLPGLGAGAINVVISRLRRKVGETGEVLPLRTVHGMGYVFLAGLRSDTAPPQATPAAG</sequence>
<evidence type="ECO:0000256" key="1">
    <source>
        <dbReference type="ARBA" id="ARBA00023125"/>
    </source>
</evidence>
<dbReference type="InterPro" id="IPR036388">
    <property type="entry name" value="WH-like_DNA-bd_sf"/>
</dbReference>
<dbReference type="SUPFAM" id="SSF46894">
    <property type="entry name" value="C-terminal effector domain of the bipartite response regulators"/>
    <property type="match status" value="1"/>
</dbReference>
<dbReference type="Proteomes" id="UP000007564">
    <property type="component" value="Chromosome"/>
</dbReference>
<evidence type="ECO:0000259" key="2">
    <source>
        <dbReference type="SMART" id="SM00862"/>
    </source>
</evidence>
<dbReference type="InterPro" id="IPR016032">
    <property type="entry name" value="Sig_transdc_resp-reg_C-effctor"/>
</dbReference>
<dbReference type="SMART" id="SM00862">
    <property type="entry name" value="Trans_reg_C"/>
    <property type="match status" value="1"/>
</dbReference>
<dbReference type="EMBL" id="HE965806">
    <property type="protein sequence ID" value="CCJ53071.1"/>
    <property type="molecule type" value="Genomic_DNA"/>
</dbReference>
<dbReference type="AlphaFoldDB" id="A0A0C6P0J7"/>
<dbReference type="CDD" id="cd00383">
    <property type="entry name" value="trans_reg_C"/>
    <property type="match status" value="1"/>
</dbReference>
<dbReference type="InterPro" id="IPR001867">
    <property type="entry name" value="OmpR/PhoB-type_DNA-bd"/>
</dbReference>
<feature type="domain" description="OmpR/PhoB-type" evidence="2">
    <location>
        <begin position="35"/>
        <end position="106"/>
    </location>
</feature>
<dbReference type="GO" id="GO:0003677">
    <property type="term" value="F:DNA binding"/>
    <property type="evidence" value="ECO:0007669"/>
    <property type="project" value="UniProtKB-KW"/>
</dbReference>
<dbReference type="GO" id="GO:0000160">
    <property type="term" value="P:phosphorelay signal transduction system"/>
    <property type="evidence" value="ECO:0007669"/>
    <property type="project" value="InterPro"/>
</dbReference>
<reference evidence="3 4" key="1">
    <citation type="journal article" date="2012" name="BMC Genomics">
        <title>Comparative genomics of the classical Bordetella subspecies: the evolution and exchange of virulence-associated diversity amongst closely related pathogens.</title>
        <authorList>
            <person name="Park J."/>
            <person name="Zhang Y."/>
            <person name="Buboltz A.M."/>
            <person name="Zhang X."/>
            <person name="Schuster S.C."/>
            <person name="Ahuja U."/>
            <person name="Liu M."/>
            <person name="Miller J.F."/>
            <person name="Sebaihia M."/>
            <person name="Bentley S.D."/>
            <person name="Parkhill J."/>
            <person name="Harvill E.T."/>
        </authorList>
    </citation>
    <scope>NUCLEOTIDE SEQUENCE [LARGE SCALE GENOMIC DNA]</scope>
    <source>
        <strain evidence="3 4">253</strain>
    </source>
</reference>
<dbReference type="KEGG" id="bbh:BN112_1153"/>
<evidence type="ECO:0000313" key="3">
    <source>
        <dbReference type="EMBL" id="CCJ53071.1"/>
    </source>
</evidence>